<dbReference type="RefSeq" id="XP_024740349.1">
    <property type="nucleotide sequence ID" value="XM_024888346.1"/>
</dbReference>
<dbReference type="Proteomes" id="UP000235371">
    <property type="component" value="Unassembled WGS sequence"/>
</dbReference>
<dbReference type="InterPro" id="IPR045518">
    <property type="entry name" value="2EXR"/>
</dbReference>
<dbReference type="Pfam" id="PF20150">
    <property type="entry name" value="2EXR"/>
    <property type="match status" value="1"/>
</dbReference>
<dbReference type="AlphaFoldDB" id="A0A2J6TK93"/>
<evidence type="ECO:0000313" key="2">
    <source>
        <dbReference type="EMBL" id="PMD63445.1"/>
    </source>
</evidence>
<reference evidence="2 3" key="1">
    <citation type="submission" date="2016-04" db="EMBL/GenBank/DDBJ databases">
        <title>A degradative enzymes factory behind the ericoid mycorrhizal symbiosis.</title>
        <authorList>
            <consortium name="DOE Joint Genome Institute"/>
            <person name="Martino E."/>
            <person name="Morin E."/>
            <person name="Grelet G."/>
            <person name="Kuo A."/>
            <person name="Kohler A."/>
            <person name="Daghino S."/>
            <person name="Barry K."/>
            <person name="Choi C."/>
            <person name="Cichocki N."/>
            <person name="Clum A."/>
            <person name="Copeland A."/>
            <person name="Hainaut M."/>
            <person name="Haridas S."/>
            <person name="Labutti K."/>
            <person name="Lindquist E."/>
            <person name="Lipzen A."/>
            <person name="Khouja H.-R."/>
            <person name="Murat C."/>
            <person name="Ohm R."/>
            <person name="Olson A."/>
            <person name="Spatafora J."/>
            <person name="Veneault-Fourrey C."/>
            <person name="Henrissat B."/>
            <person name="Grigoriev I."/>
            <person name="Martin F."/>
            <person name="Perotto S."/>
        </authorList>
    </citation>
    <scope>NUCLEOTIDE SEQUENCE [LARGE SCALE GENOMIC DNA]</scope>
    <source>
        <strain evidence="2 3">E</strain>
    </source>
</reference>
<gene>
    <name evidence="2" type="ORF">K444DRAFT_715148</name>
</gene>
<keyword evidence="3" id="KW-1185">Reference proteome</keyword>
<name>A0A2J6TK93_9HELO</name>
<dbReference type="OrthoDB" id="3563411at2759"/>
<accession>A0A2J6TK93</accession>
<evidence type="ECO:0000259" key="1">
    <source>
        <dbReference type="Pfam" id="PF20150"/>
    </source>
</evidence>
<protein>
    <recommendedName>
        <fullName evidence="1">2EXR domain-containing protein</fullName>
    </recommendedName>
</protein>
<sequence>MREDKSTTSRKLRPSRPIKFTLFPKLPPELRDRVWKFAVPGPRIVTVDAGNSIIRATTTLSSDRIDTFRIKYKYKFKLGFSGENEDPGMLRACKESRHVAIKMLPIRLPSRDPKKEIRLGLHDVLAVQNLERFLEDMCIAHSHGFNIHPSISQIPALVIFSHSSFGDDLENFMDLVERDAIFQDSLQVLKSLQTLVFCCERRNRSASVKKDCFLNYATNFDPSALNSPQSRLLMAAISSQLLYKELMNDWKLKNEHVDLKIPETKIMAKGWPAKRI</sequence>
<dbReference type="EMBL" id="KZ613780">
    <property type="protein sequence ID" value="PMD63445.1"/>
    <property type="molecule type" value="Genomic_DNA"/>
</dbReference>
<dbReference type="GeneID" id="36596422"/>
<organism evidence="2 3">
    <name type="scientific">Hyaloscypha bicolor E</name>
    <dbReference type="NCBI Taxonomy" id="1095630"/>
    <lineage>
        <taxon>Eukaryota</taxon>
        <taxon>Fungi</taxon>
        <taxon>Dikarya</taxon>
        <taxon>Ascomycota</taxon>
        <taxon>Pezizomycotina</taxon>
        <taxon>Leotiomycetes</taxon>
        <taxon>Helotiales</taxon>
        <taxon>Hyaloscyphaceae</taxon>
        <taxon>Hyaloscypha</taxon>
        <taxon>Hyaloscypha bicolor</taxon>
    </lineage>
</organism>
<proteinExistence type="predicted"/>
<dbReference type="InParanoid" id="A0A2J6TK93"/>
<dbReference type="PANTHER" id="PTHR35910">
    <property type="entry name" value="2EXR DOMAIN-CONTAINING PROTEIN"/>
    <property type="match status" value="1"/>
</dbReference>
<evidence type="ECO:0000313" key="3">
    <source>
        <dbReference type="Proteomes" id="UP000235371"/>
    </source>
</evidence>
<dbReference type="PANTHER" id="PTHR35910:SF6">
    <property type="entry name" value="2EXR DOMAIN-CONTAINING PROTEIN"/>
    <property type="match status" value="1"/>
</dbReference>
<feature type="domain" description="2EXR" evidence="1">
    <location>
        <begin position="20"/>
        <end position="110"/>
    </location>
</feature>